<dbReference type="RefSeq" id="WP_184839625.1">
    <property type="nucleotide sequence ID" value="NZ_BAAAVN010000008.1"/>
</dbReference>
<dbReference type="Proteomes" id="UP000558997">
    <property type="component" value="Unassembled WGS sequence"/>
</dbReference>
<dbReference type="AlphaFoldDB" id="A0A841DUZ8"/>
<accession>A0A841DUZ8</accession>
<gene>
    <name evidence="1" type="ORF">HDA44_005764</name>
</gene>
<evidence type="ECO:0000313" key="2">
    <source>
        <dbReference type="Proteomes" id="UP000558997"/>
    </source>
</evidence>
<name>A0A841DUZ8_9ACTN</name>
<dbReference type="EMBL" id="JACHNF010000001">
    <property type="protein sequence ID" value="MBB5982423.1"/>
    <property type="molecule type" value="Genomic_DNA"/>
</dbReference>
<proteinExistence type="predicted"/>
<sequence>MSFVESRAAIAEALSTVEGVTGYPKRPTTWTPGDAIVLVEQIDHTLGVAWQVTWRIVLLLSGDEGVAIEQLDELLPLITDALQPLVYVDTATPEAVQTEGGDMTAVVILARSE</sequence>
<comment type="caution">
    <text evidence="1">The sequence shown here is derived from an EMBL/GenBank/DDBJ whole genome shotgun (WGS) entry which is preliminary data.</text>
</comment>
<reference evidence="1 2" key="1">
    <citation type="submission" date="2020-08" db="EMBL/GenBank/DDBJ databases">
        <title>Sequencing the genomes of 1000 actinobacteria strains.</title>
        <authorList>
            <person name="Klenk H.-P."/>
        </authorList>
    </citation>
    <scope>NUCLEOTIDE SEQUENCE [LARGE SCALE GENOMIC DNA]</scope>
    <source>
        <strain evidence="1 2">DSM 17294</strain>
    </source>
</reference>
<organism evidence="1 2">
    <name type="scientific">Kribbella solani</name>
    <dbReference type="NCBI Taxonomy" id="236067"/>
    <lineage>
        <taxon>Bacteria</taxon>
        <taxon>Bacillati</taxon>
        <taxon>Actinomycetota</taxon>
        <taxon>Actinomycetes</taxon>
        <taxon>Propionibacteriales</taxon>
        <taxon>Kribbellaceae</taxon>
        <taxon>Kribbella</taxon>
    </lineage>
</organism>
<protein>
    <submittedName>
        <fullName evidence="1">Uncharacterized protein</fullName>
    </submittedName>
</protein>
<keyword evidence="2" id="KW-1185">Reference proteome</keyword>
<evidence type="ECO:0000313" key="1">
    <source>
        <dbReference type="EMBL" id="MBB5982423.1"/>
    </source>
</evidence>